<dbReference type="GO" id="GO:0043248">
    <property type="term" value="P:proteasome assembly"/>
    <property type="evidence" value="ECO:0007669"/>
    <property type="project" value="InterPro"/>
</dbReference>
<dbReference type="AlphaFoldDB" id="A0AAF0DAP7"/>
<dbReference type="Gene3D" id="3.30.230.100">
    <property type="match status" value="1"/>
</dbReference>
<sequence length="148" mass="16113">MTQGSSNSPSISPIEISFPFPKALYTTLHLHLTFLDTTAMVFLTTTAMGESHGAATRPMGSFVYAMPDRSDHKATMSTSLYISPGTIDYARRTAQALARRMHMMVYVGCSVELAGQVAEEEIEGLVKVVDAIVAKWEAVKGRQRNGQA</sequence>
<name>A0AAF0DAP7_9EURO</name>
<keyword evidence="2" id="KW-1185">Reference proteome</keyword>
<dbReference type="Proteomes" id="UP001219355">
    <property type="component" value="Chromosome 1"/>
</dbReference>
<protein>
    <submittedName>
        <fullName evidence="1">Uncharacterized protein</fullName>
    </submittedName>
</protein>
<evidence type="ECO:0000313" key="1">
    <source>
        <dbReference type="EMBL" id="WEW54783.1"/>
    </source>
</evidence>
<organism evidence="1 2">
    <name type="scientific">Emydomyces testavorans</name>
    <dbReference type="NCBI Taxonomy" id="2070801"/>
    <lineage>
        <taxon>Eukaryota</taxon>
        <taxon>Fungi</taxon>
        <taxon>Dikarya</taxon>
        <taxon>Ascomycota</taxon>
        <taxon>Pezizomycotina</taxon>
        <taxon>Eurotiomycetes</taxon>
        <taxon>Eurotiomycetidae</taxon>
        <taxon>Onygenales</taxon>
        <taxon>Nannizziopsiaceae</taxon>
        <taxon>Emydomyces</taxon>
    </lineage>
</organism>
<reference evidence="1" key="1">
    <citation type="submission" date="2023-03" db="EMBL/GenBank/DDBJ databases">
        <title>Emydomyces testavorans Genome Sequence.</title>
        <authorList>
            <person name="Hoyer L."/>
        </authorList>
    </citation>
    <scope>NUCLEOTIDE SEQUENCE</scope>
    <source>
        <strain evidence="1">16-2883</strain>
    </source>
</reference>
<dbReference type="Pfam" id="PF16093">
    <property type="entry name" value="PAC4"/>
    <property type="match status" value="1"/>
</dbReference>
<dbReference type="InterPro" id="IPR032157">
    <property type="entry name" value="PAC4"/>
</dbReference>
<evidence type="ECO:0000313" key="2">
    <source>
        <dbReference type="Proteomes" id="UP001219355"/>
    </source>
</evidence>
<proteinExistence type="predicted"/>
<accession>A0AAF0DAP7</accession>
<dbReference type="EMBL" id="CP120627">
    <property type="protein sequence ID" value="WEW54783.1"/>
    <property type="molecule type" value="Genomic_DNA"/>
</dbReference>
<gene>
    <name evidence="1" type="ORF">PRK78_000208</name>
</gene>